<evidence type="ECO:0000313" key="8">
    <source>
        <dbReference type="Proteomes" id="UP000032366"/>
    </source>
</evidence>
<dbReference type="InterPro" id="IPR004101">
    <property type="entry name" value="Mur_ligase_C"/>
</dbReference>
<dbReference type="EC" id="6.3.2.10" evidence="7"/>
<dbReference type="InterPro" id="IPR051046">
    <property type="entry name" value="MurCDEF_CellWall_CoF430Synth"/>
</dbReference>
<dbReference type="SUPFAM" id="SSF53623">
    <property type="entry name" value="MurD-like peptide ligases, catalytic domain"/>
    <property type="match status" value="1"/>
</dbReference>
<evidence type="ECO:0000259" key="5">
    <source>
        <dbReference type="Pfam" id="PF08245"/>
    </source>
</evidence>
<dbReference type="STRING" id="569857.TP70_05385"/>
<reference evidence="7 9" key="2">
    <citation type="submission" date="2018-06" db="EMBL/GenBank/DDBJ databases">
        <authorList>
            <consortium name="Pathogen Informatics"/>
            <person name="Doyle S."/>
        </authorList>
    </citation>
    <scope>NUCLEOTIDE SEQUENCE [LARGE SCALE GENOMIC DNA]</scope>
    <source>
        <strain evidence="7 9">NCTC13832</strain>
    </source>
</reference>
<evidence type="ECO:0000259" key="4">
    <source>
        <dbReference type="Pfam" id="PF02875"/>
    </source>
</evidence>
<evidence type="ECO:0000256" key="2">
    <source>
        <dbReference type="ARBA" id="ARBA00022741"/>
    </source>
</evidence>
<keyword evidence="8" id="KW-1185">Reference proteome</keyword>
<feature type="domain" description="Mur ligase C-terminal" evidence="4">
    <location>
        <begin position="339"/>
        <end position="458"/>
    </location>
</feature>
<dbReference type="Gene3D" id="3.40.1190.10">
    <property type="entry name" value="Mur-like, catalytic domain"/>
    <property type="match status" value="1"/>
</dbReference>
<dbReference type="EMBL" id="UHDT01000001">
    <property type="protein sequence ID" value="SUM58518.1"/>
    <property type="molecule type" value="Genomic_DNA"/>
</dbReference>
<accession>A0A0D6XR48</accession>
<evidence type="ECO:0000313" key="9">
    <source>
        <dbReference type="Proteomes" id="UP000254100"/>
    </source>
</evidence>
<gene>
    <name evidence="7" type="primary">murF_3</name>
    <name evidence="7" type="ORF">NCTC13832_02271</name>
    <name evidence="6" type="ORF">TP70_05385</name>
</gene>
<dbReference type="Gene3D" id="3.90.190.20">
    <property type="entry name" value="Mur ligase, C-terminal domain"/>
    <property type="match status" value="1"/>
</dbReference>
<dbReference type="PANTHER" id="PTHR43024">
    <property type="entry name" value="UDP-N-ACETYLMURAMOYL-TRIPEPTIDE--D-ALANYL-D-ALANINE LIGASE"/>
    <property type="match status" value="1"/>
</dbReference>
<evidence type="ECO:0000313" key="6">
    <source>
        <dbReference type="EMBL" id="KIX90910.1"/>
    </source>
</evidence>
<proteinExistence type="predicted"/>
<dbReference type="InterPro" id="IPR036615">
    <property type="entry name" value="Mur_ligase_C_dom_sf"/>
</dbReference>
<dbReference type="EMBL" id="JXWY01000033">
    <property type="protein sequence ID" value="KIX90910.1"/>
    <property type="molecule type" value="Genomic_DNA"/>
</dbReference>
<dbReference type="Pfam" id="PF08245">
    <property type="entry name" value="Mur_ligase_M"/>
    <property type="match status" value="1"/>
</dbReference>
<dbReference type="GO" id="GO:0047480">
    <property type="term" value="F:UDP-N-acetylmuramoyl-tripeptide-D-alanyl-D-alanine ligase activity"/>
    <property type="evidence" value="ECO:0007669"/>
    <property type="project" value="UniProtKB-EC"/>
</dbReference>
<evidence type="ECO:0000313" key="7">
    <source>
        <dbReference type="EMBL" id="SUM58518.1"/>
    </source>
</evidence>
<evidence type="ECO:0000256" key="1">
    <source>
        <dbReference type="ARBA" id="ARBA00022598"/>
    </source>
</evidence>
<dbReference type="GO" id="GO:0005524">
    <property type="term" value="F:ATP binding"/>
    <property type="evidence" value="ECO:0007669"/>
    <property type="project" value="UniProtKB-KW"/>
</dbReference>
<feature type="domain" description="Mur ligase central" evidence="5">
    <location>
        <begin position="122"/>
        <end position="311"/>
    </location>
</feature>
<dbReference type="AlphaFoldDB" id="A0A0D6XR48"/>
<dbReference type="RefSeq" id="WP_044360149.1">
    <property type="nucleotide sequence ID" value="NZ_JXWY01000033.1"/>
</dbReference>
<dbReference type="InterPro" id="IPR013221">
    <property type="entry name" value="Mur_ligase_cen"/>
</dbReference>
<protein>
    <submittedName>
        <fullName evidence="6">Glutamate ligase</fullName>
    </submittedName>
    <submittedName>
        <fullName evidence="7">UDP-N-acetylmuramoylalanyl-D-glutamyl-2, 6-diaminopimelate-D-alanyl-D-alanyl ligase</fullName>
        <ecNumber evidence="7">6.3.2.10</ecNumber>
    </submittedName>
</protein>
<name>A0A0D6XR48_9STAP</name>
<keyword evidence="3" id="KW-0067">ATP-binding</keyword>
<evidence type="ECO:0000256" key="3">
    <source>
        <dbReference type="ARBA" id="ARBA00022840"/>
    </source>
</evidence>
<dbReference type="Pfam" id="PF02875">
    <property type="entry name" value="Mur_ligase_C"/>
    <property type="match status" value="1"/>
</dbReference>
<dbReference type="InterPro" id="IPR036565">
    <property type="entry name" value="Mur-like_cat_sf"/>
</dbReference>
<dbReference type="Proteomes" id="UP000032366">
    <property type="component" value="Unassembled WGS sequence"/>
</dbReference>
<sequence>MLSIKQINSILNGRTINVDAHNEDNIINDFETIFHYVNSKQTAYFSPNRETWSRFLGRGKGAADGNDMINLEQEDIGLIITEKEVQGLKYPIPQIIIEDSVASLKTLAIYIRNQYTNPLIAITGSMGKSSTRMITASLLQDYDVLENRGNNNVRGAIYSNMLKLVKNPDFAVIETSLNAINYIEDTAVNLRPDVAVVTGIGAAHFSSFKSIEEIAKLKARLFNGLSEDGIAIINGDTLFVDFLKQQASEKTQHVYTYSIATSSDADLTPEFIQYQKGVVRFGIQENDTLQTYELNTISSGMISNTLAALLALKKLNVKVNAEHLKDFQPFTKILNMKPVQTQTHQLTLIDDTHNASLPAMINAIKVFDTQTRFFKGNKIIALGKINDLGHKSREIHQELVPVLSESNADYILCLDNDLRPVVGNIKNKHITWYASKEVMMNDLKFLCNEDSVTLMKSSSGGTDFPEVARKLPHVLSANRTKYEHDELFNEMRRLGQSYLIVDNETLEIDRAVNDRNSMTVDGLSPLIFYLYAADQKVTNTSRPLKEWGTNNKTFYTGREMTMYELLKHVTQSPYPSVLYELSDRLFENFANRSKYTRALIEKYDFDPCVTVNLTGRFMKKERQTYSVHDLYKILKDYQYDLFRFGNSFIMGGDFKSGYIRGRDKTIIFTSYKDPESLKSLITF</sequence>
<organism evidence="7 9">
    <name type="scientific">Staphylococcus microti</name>
    <dbReference type="NCBI Taxonomy" id="569857"/>
    <lineage>
        <taxon>Bacteria</taxon>
        <taxon>Bacillati</taxon>
        <taxon>Bacillota</taxon>
        <taxon>Bacilli</taxon>
        <taxon>Bacillales</taxon>
        <taxon>Staphylococcaceae</taxon>
        <taxon>Staphylococcus</taxon>
    </lineage>
</organism>
<reference evidence="6 8" key="1">
    <citation type="submission" date="2015-01" db="EMBL/GenBank/DDBJ databases">
        <authorList>
            <person name="Guo J."/>
        </authorList>
    </citation>
    <scope>NUCLEOTIDE SEQUENCE [LARGE SCALE GENOMIC DNA]</scope>
    <source>
        <strain evidence="6 8">DSM 22147</strain>
    </source>
</reference>
<keyword evidence="1 7" id="KW-0436">Ligase</keyword>
<dbReference type="PANTHER" id="PTHR43024:SF1">
    <property type="entry name" value="UDP-N-ACETYLMURAMOYL-TRIPEPTIDE--D-ALANYL-D-ALANINE LIGASE"/>
    <property type="match status" value="1"/>
</dbReference>
<dbReference type="OrthoDB" id="9801978at2"/>
<dbReference type="Proteomes" id="UP000254100">
    <property type="component" value="Unassembled WGS sequence"/>
</dbReference>
<keyword evidence="2" id="KW-0547">Nucleotide-binding</keyword>
<dbReference type="SUPFAM" id="SSF53244">
    <property type="entry name" value="MurD-like peptide ligases, peptide-binding domain"/>
    <property type="match status" value="1"/>
</dbReference>